<name>A0A6J4ILQ8_9CYAN</name>
<evidence type="ECO:0000313" key="1">
    <source>
        <dbReference type="EMBL" id="CAA9253709.1"/>
    </source>
</evidence>
<gene>
    <name evidence="1" type="ORF">AVDCRST_MAG92-2131</name>
</gene>
<sequence>MLWDKLNSVNEFIVRVSRHVRVKGVALEIAAQRWGPLTRAMKDS</sequence>
<dbReference type="AlphaFoldDB" id="A0A6J4ILQ8"/>
<dbReference type="EMBL" id="CADCTM010000321">
    <property type="protein sequence ID" value="CAA9253709.1"/>
    <property type="molecule type" value="Genomic_DNA"/>
</dbReference>
<protein>
    <submittedName>
        <fullName evidence="1">Uncharacterized protein</fullName>
    </submittedName>
</protein>
<organism evidence="1">
    <name type="scientific">uncultured Coleofasciculus sp</name>
    <dbReference type="NCBI Taxonomy" id="1267456"/>
    <lineage>
        <taxon>Bacteria</taxon>
        <taxon>Bacillati</taxon>
        <taxon>Cyanobacteriota</taxon>
        <taxon>Cyanophyceae</taxon>
        <taxon>Coleofasciculales</taxon>
        <taxon>Coleofasciculaceae</taxon>
        <taxon>Coleofasciculus</taxon>
        <taxon>environmental samples</taxon>
    </lineage>
</organism>
<proteinExistence type="predicted"/>
<accession>A0A6J4ILQ8</accession>
<reference evidence="1" key="1">
    <citation type="submission" date="2020-02" db="EMBL/GenBank/DDBJ databases">
        <authorList>
            <person name="Meier V. D."/>
        </authorList>
    </citation>
    <scope>NUCLEOTIDE SEQUENCE</scope>
    <source>
        <strain evidence="1">AVDCRST_MAG92</strain>
    </source>
</reference>